<dbReference type="GO" id="GO:0006260">
    <property type="term" value="P:DNA replication"/>
    <property type="evidence" value="ECO:0007669"/>
    <property type="project" value="TreeGrafter"/>
</dbReference>
<evidence type="ECO:0000313" key="3">
    <source>
        <dbReference type="Proteomes" id="UP000054107"/>
    </source>
</evidence>
<dbReference type="InterPro" id="IPR049163">
    <property type="entry name" value="Pif1-like_2B_dom"/>
</dbReference>
<dbReference type="CDD" id="cd18809">
    <property type="entry name" value="SF1_C_RecD"/>
    <property type="match status" value="1"/>
</dbReference>
<name>A0A0B7N554_9FUNG</name>
<dbReference type="OrthoDB" id="3691720at2759"/>
<dbReference type="GO" id="GO:0005657">
    <property type="term" value="C:replication fork"/>
    <property type="evidence" value="ECO:0007669"/>
    <property type="project" value="TreeGrafter"/>
</dbReference>
<dbReference type="Pfam" id="PF21530">
    <property type="entry name" value="Pif1_2B_dom"/>
    <property type="match status" value="1"/>
</dbReference>
<dbReference type="SUPFAM" id="SSF52540">
    <property type="entry name" value="P-loop containing nucleoside triphosphate hydrolases"/>
    <property type="match status" value="1"/>
</dbReference>
<dbReference type="PANTHER" id="PTHR23274">
    <property type="entry name" value="DNA HELICASE-RELATED"/>
    <property type="match status" value="1"/>
</dbReference>
<dbReference type="EMBL" id="LN728058">
    <property type="protein sequence ID" value="CEP12512.1"/>
    <property type="molecule type" value="Genomic_DNA"/>
</dbReference>
<dbReference type="AlphaFoldDB" id="A0A0B7N554"/>
<feature type="domain" description="DNA helicase Pif1-like 2B" evidence="1">
    <location>
        <begin position="26"/>
        <end position="71"/>
    </location>
</feature>
<dbReference type="Gene3D" id="3.40.50.300">
    <property type="entry name" value="P-loop containing nucleotide triphosphate hydrolases"/>
    <property type="match status" value="1"/>
</dbReference>
<protein>
    <recommendedName>
        <fullName evidence="1">DNA helicase Pif1-like 2B domain-containing protein</fullName>
    </recommendedName>
</protein>
<evidence type="ECO:0000259" key="1">
    <source>
        <dbReference type="Pfam" id="PF21530"/>
    </source>
</evidence>
<evidence type="ECO:0000313" key="2">
    <source>
        <dbReference type="EMBL" id="CEP12512.1"/>
    </source>
</evidence>
<proteinExistence type="predicted"/>
<dbReference type="STRING" id="35722.A0A0B7N554"/>
<reference evidence="2 3" key="1">
    <citation type="submission" date="2014-09" db="EMBL/GenBank/DDBJ databases">
        <authorList>
            <person name="Ellenberger Sabrina"/>
        </authorList>
    </citation>
    <scope>NUCLEOTIDE SEQUENCE [LARGE SCALE GENOMIC DNA]</scope>
    <source>
        <strain evidence="2 3">CBS 412.66</strain>
    </source>
</reference>
<dbReference type="Gene3D" id="2.30.30.940">
    <property type="match status" value="1"/>
</dbReference>
<gene>
    <name evidence="2" type="primary">PARPA_06483.1 scaffold 22731</name>
</gene>
<keyword evidence="3" id="KW-1185">Reference proteome</keyword>
<accession>A0A0B7N554</accession>
<dbReference type="PANTHER" id="PTHR23274:SF51">
    <property type="entry name" value="OS03G0423850 PROTEIN"/>
    <property type="match status" value="1"/>
</dbReference>
<dbReference type="InterPro" id="IPR027417">
    <property type="entry name" value="P-loop_NTPase"/>
</dbReference>
<sequence>MPGRKISYFSRDQICDPQFRMHVPVELLNSVESGSVPPHELVLRIGAPIIFLRNLNPAAGICNGTRLSVRSLRNNILEATIVTGPNAGDIVYIPRIKIIAMADGKNPYDFSRVQFPVRLAFAMTINKAQGQTLSSIGLYLPSHVFGHDQLYVALSRVSSPSSIRIMIKNDISILENHPGHYTHNIVFTEVFQ</sequence>
<organism evidence="2 3">
    <name type="scientific">Parasitella parasitica</name>
    <dbReference type="NCBI Taxonomy" id="35722"/>
    <lineage>
        <taxon>Eukaryota</taxon>
        <taxon>Fungi</taxon>
        <taxon>Fungi incertae sedis</taxon>
        <taxon>Mucoromycota</taxon>
        <taxon>Mucoromycotina</taxon>
        <taxon>Mucoromycetes</taxon>
        <taxon>Mucorales</taxon>
        <taxon>Mucorineae</taxon>
        <taxon>Mucoraceae</taxon>
        <taxon>Parasitella</taxon>
    </lineage>
</organism>
<dbReference type="Proteomes" id="UP000054107">
    <property type="component" value="Unassembled WGS sequence"/>
</dbReference>